<dbReference type="AlphaFoldDB" id="A0A8S9RTQ3"/>
<feature type="region of interest" description="Disordered" evidence="1">
    <location>
        <begin position="97"/>
        <end position="122"/>
    </location>
</feature>
<name>A0A8S9RTQ3_BRACR</name>
<organism evidence="2 3">
    <name type="scientific">Brassica cretica</name>
    <name type="common">Mustard</name>
    <dbReference type="NCBI Taxonomy" id="69181"/>
    <lineage>
        <taxon>Eukaryota</taxon>
        <taxon>Viridiplantae</taxon>
        <taxon>Streptophyta</taxon>
        <taxon>Embryophyta</taxon>
        <taxon>Tracheophyta</taxon>
        <taxon>Spermatophyta</taxon>
        <taxon>Magnoliopsida</taxon>
        <taxon>eudicotyledons</taxon>
        <taxon>Gunneridae</taxon>
        <taxon>Pentapetalae</taxon>
        <taxon>rosids</taxon>
        <taxon>malvids</taxon>
        <taxon>Brassicales</taxon>
        <taxon>Brassicaceae</taxon>
        <taxon>Brassiceae</taxon>
        <taxon>Brassica</taxon>
    </lineage>
</organism>
<proteinExistence type="predicted"/>
<protein>
    <submittedName>
        <fullName evidence="2">Uncharacterized protein</fullName>
    </submittedName>
</protein>
<evidence type="ECO:0000313" key="2">
    <source>
        <dbReference type="EMBL" id="KAF3583788.1"/>
    </source>
</evidence>
<sequence>MERASRDEPSYICLPEHASLFTQTKLVPDIYTEDEINEMFYGVCGAQENIGWLTTCMEEMRQDIARIQQATDISRHTSIDRGYQASIDFRLPTSIDQRLPASVDNNSPHSPPKKSPHDFHTREEIDQLVEGIYRALDTT</sequence>
<accession>A0A8S9RTQ3</accession>
<evidence type="ECO:0000313" key="3">
    <source>
        <dbReference type="Proteomes" id="UP000712600"/>
    </source>
</evidence>
<dbReference type="EMBL" id="QGKX02000088">
    <property type="protein sequence ID" value="KAF3583788.1"/>
    <property type="molecule type" value="Genomic_DNA"/>
</dbReference>
<reference evidence="2" key="1">
    <citation type="submission" date="2019-12" db="EMBL/GenBank/DDBJ databases">
        <title>Genome sequencing and annotation of Brassica cretica.</title>
        <authorList>
            <person name="Studholme D.J."/>
            <person name="Sarris P."/>
        </authorList>
    </citation>
    <scope>NUCLEOTIDE SEQUENCE</scope>
    <source>
        <strain evidence="2">PFS-109/04</strain>
        <tissue evidence="2">Leaf</tissue>
    </source>
</reference>
<gene>
    <name evidence="2" type="ORF">F2Q69_00030850</name>
</gene>
<comment type="caution">
    <text evidence="2">The sequence shown here is derived from an EMBL/GenBank/DDBJ whole genome shotgun (WGS) entry which is preliminary data.</text>
</comment>
<dbReference type="Proteomes" id="UP000712600">
    <property type="component" value="Unassembled WGS sequence"/>
</dbReference>
<evidence type="ECO:0000256" key="1">
    <source>
        <dbReference type="SAM" id="MobiDB-lite"/>
    </source>
</evidence>